<keyword evidence="3" id="KW-1185">Reference proteome</keyword>
<feature type="compositionally biased region" description="Polar residues" evidence="1">
    <location>
        <begin position="179"/>
        <end position="189"/>
    </location>
</feature>
<accession>A0A2G8K1Y4</accession>
<feature type="compositionally biased region" description="Polar residues" evidence="1">
    <location>
        <begin position="146"/>
        <end position="156"/>
    </location>
</feature>
<evidence type="ECO:0000256" key="1">
    <source>
        <dbReference type="SAM" id="MobiDB-lite"/>
    </source>
</evidence>
<proteinExistence type="predicted"/>
<dbReference type="InterPro" id="IPR037394">
    <property type="entry name" value="TBATA-like"/>
</dbReference>
<dbReference type="EMBL" id="MRZV01000970">
    <property type="protein sequence ID" value="PIK41990.1"/>
    <property type="molecule type" value="Genomic_DNA"/>
</dbReference>
<evidence type="ECO:0000313" key="2">
    <source>
        <dbReference type="EMBL" id="PIK41990.1"/>
    </source>
</evidence>
<gene>
    <name evidence="2" type="ORF">BSL78_21158</name>
</gene>
<comment type="caution">
    <text evidence="2">The sequence shown here is derived from an EMBL/GenBank/DDBJ whole genome shotgun (WGS) entry which is preliminary data.</text>
</comment>
<evidence type="ECO:0000313" key="3">
    <source>
        <dbReference type="Proteomes" id="UP000230750"/>
    </source>
</evidence>
<reference evidence="2 3" key="1">
    <citation type="journal article" date="2017" name="PLoS Biol.">
        <title>The sea cucumber genome provides insights into morphological evolution and visceral regeneration.</title>
        <authorList>
            <person name="Zhang X."/>
            <person name="Sun L."/>
            <person name="Yuan J."/>
            <person name="Sun Y."/>
            <person name="Gao Y."/>
            <person name="Zhang L."/>
            <person name="Li S."/>
            <person name="Dai H."/>
            <person name="Hamel J.F."/>
            <person name="Liu C."/>
            <person name="Yu Y."/>
            <person name="Liu S."/>
            <person name="Lin W."/>
            <person name="Guo K."/>
            <person name="Jin S."/>
            <person name="Xu P."/>
            <person name="Storey K.B."/>
            <person name="Huan P."/>
            <person name="Zhang T."/>
            <person name="Zhou Y."/>
            <person name="Zhang J."/>
            <person name="Lin C."/>
            <person name="Li X."/>
            <person name="Xing L."/>
            <person name="Huo D."/>
            <person name="Sun M."/>
            <person name="Wang L."/>
            <person name="Mercier A."/>
            <person name="Li F."/>
            <person name="Yang H."/>
            <person name="Xiang J."/>
        </authorList>
    </citation>
    <scope>NUCLEOTIDE SEQUENCE [LARGE SCALE GENOMIC DNA]</scope>
    <source>
        <strain evidence="2">Shaxun</strain>
        <tissue evidence="2">Muscle</tissue>
    </source>
</reference>
<name>A0A2G8K1Y4_STIJA</name>
<feature type="compositionally biased region" description="Basic and acidic residues" evidence="1">
    <location>
        <begin position="107"/>
        <end position="123"/>
    </location>
</feature>
<dbReference type="AlphaFoldDB" id="A0A2G8K1Y4"/>
<dbReference type="Pfam" id="PF15256">
    <property type="entry name" value="SPATIAL"/>
    <property type="match status" value="1"/>
</dbReference>
<protein>
    <submittedName>
        <fullName evidence="2">Uncharacterized protein</fullName>
    </submittedName>
</protein>
<organism evidence="2 3">
    <name type="scientific">Stichopus japonicus</name>
    <name type="common">Sea cucumber</name>
    <dbReference type="NCBI Taxonomy" id="307972"/>
    <lineage>
        <taxon>Eukaryota</taxon>
        <taxon>Metazoa</taxon>
        <taxon>Echinodermata</taxon>
        <taxon>Eleutherozoa</taxon>
        <taxon>Echinozoa</taxon>
        <taxon>Holothuroidea</taxon>
        <taxon>Aspidochirotacea</taxon>
        <taxon>Aspidochirotida</taxon>
        <taxon>Stichopodidae</taxon>
        <taxon>Apostichopus</taxon>
    </lineage>
</organism>
<dbReference type="PANTHER" id="PTHR33772:SF1">
    <property type="entry name" value="PROTEIN TBATA"/>
    <property type="match status" value="1"/>
</dbReference>
<feature type="compositionally biased region" description="Basic and acidic residues" evidence="1">
    <location>
        <begin position="134"/>
        <end position="145"/>
    </location>
</feature>
<dbReference type="Proteomes" id="UP000230750">
    <property type="component" value="Unassembled WGS sequence"/>
</dbReference>
<feature type="region of interest" description="Disordered" evidence="1">
    <location>
        <begin position="80"/>
        <end position="189"/>
    </location>
</feature>
<dbReference type="PANTHER" id="PTHR33772">
    <property type="entry name" value="THYMUS, BRAIN AND TESTES-ASSOCIATED"/>
    <property type="match status" value="1"/>
</dbReference>
<dbReference type="OrthoDB" id="9982103at2759"/>
<sequence length="189" mass="20746">MLCQILQTDSIGAVQEWLVSSGDNEKDLALNIIKVALGAEDTYWKQLEEPAVTPLDSFLDGRPMSQPPSNMIVENGYAEMDRPPPRLRAGTSMGRLGTGFSRYSYQGDKKLPGSPREQFKFDGKGNPSLRPLSHKPDILKIDHSVRPTSRPQTRTGSPRGGAQGHTQTSPVPGTPQRLHISSRTQGNQE</sequence>